<organism evidence="2 3">
    <name type="scientific">Dyadobacter flavalbus</name>
    <dbReference type="NCBI Taxonomy" id="2579942"/>
    <lineage>
        <taxon>Bacteria</taxon>
        <taxon>Pseudomonadati</taxon>
        <taxon>Bacteroidota</taxon>
        <taxon>Cytophagia</taxon>
        <taxon>Cytophagales</taxon>
        <taxon>Spirosomataceae</taxon>
        <taxon>Dyadobacter</taxon>
    </lineage>
</organism>
<evidence type="ECO:0000256" key="1">
    <source>
        <dbReference type="SAM" id="SignalP"/>
    </source>
</evidence>
<gene>
    <name evidence="2" type="ORF">FEM33_05780</name>
</gene>
<dbReference type="EMBL" id="VBSN01000027">
    <property type="protein sequence ID" value="KAA6440116.1"/>
    <property type="molecule type" value="Genomic_DNA"/>
</dbReference>
<keyword evidence="1" id="KW-0732">Signal</keyword>
<sequence length="198" mass="23262">MNMKNLWLYIFSISILLLTACDDFPLPQMPSWGYLTADMNGKDWSKTYKNAYQTIQAWDSNDNVSDTFVIMADLYNPYGARRQELYFQNIPSEKGHYTMLKDIPYENKYDRFVYGSLYTLVSDGDASGDTYSVLDTEKAFFQIDEAITKTREIKGTFQVTFVINKPRYDTALPDTLRFRNGKFHTKIMEHKRRNRKLL</sequence>
<dbReference type="Proteomes" id="UP000323994">
    <property type="component" value="Unassembled WGS sequence"/>
</dbReference>
<reference evidence="2 3" key="1">
    <citation type="submission" date="2019-05" db="EMBL/GenBank/DDBJ databases">
        <authorList>
            <person name="Qu J.-H."/>
        </authorList>
    </citation>
    <scope>NUCLEOTIDE SEQUENCE [LARGE SCALE GENOMIC DNA]</scope>
    <source>
        <strain evidence="2 3">NS28</strain>
    </source>
</reference>
<dbReference type="AlphaFoldDB" id="A0A5M8QZL8"/>
<keyword evidence="3" id="KW-1185">Reference proteome</keyword>
<feature type="chain" id="PRO_5024384118" evidence="1">
    <location>
        <begin position="21"/>
        <end position="198"/>
    </location>
</feature>
<accession>A0A5M8QZL8</accession>
<feature type="signal peptide" evidence="1">
    <location>
        <begin position="1"/>
        <end position="20"/>
    </location>
</feature>
<dbReference type="PROSITE" id="PS51257">
    <property type="entry name" value="PROKAR_LIPOPROTEIN"/>
    <property type="match status" value="1"/>
</dbReference>
<protein>
    <submittedName>
        <fullName evidence="2">Uncharacterized protein</fullName>
    </submittedName>
</protein>
<proteinExistence type="predicted"/>
<dbReference type="RefSeq" id="WP_139011144.1">
    <property type="nucleotide sequence ID" value="NZ_VBSN01000027.1"/>
</dbReference>
<dbReference type="OrthoDB" id="822178at2"/>
<comment type="caution">
    <text evidence="2">The sequence shown here is derived from an EMBL/GenBank/DDBJ whole genome shotgun (WGS) entry which is preliminary data.</text>
</comment>
<name>A0A5M8QZL8_9BACT</name>
<evidence type="ECO:0000313" key="3">
    <source>
        <dbReference type="Proteomes" id="UP000323994"/>
    </source>
</evidence>
<evidence type="ECO:0000313" key="2">
    <source>
        <dbReference type="EMBL" id="KAA6440116.1"/>
    </source>
</evidence>